<dbReference type="STRING" id="644358.A0A0C4ECQ0"/>
<dbReference type="OrthoDB" id="413008at2759"/>
<feature type="compositionally biased region" description="Low complexity" evidence="1">
    <location>
        <begin position="72"/>
        <end position="85"/>
    </location>
</feature>
<reference evidence="2" key="3">
    <citation type="submission" date="2011-03" db="EMBL/GenBank/DDBJ databases">
        <title>Annotation of Magnaporthe poae ATCC 64411.</title>
        <authorList>
            <person name="Ma L.-J."/>
            <person name="Dead R."/>
            <person name="Young S.K."/>
            <person name="Zeng Q."/>
            <person name="Gargeya S."/>
            <person name="Fitzgerald M."/>
            <person name="Haas B."/>
            <person name="Abouelleil A."/>
            <person name="Alvarado L."/>
            <person name="Arachchi H.M."/>
            <person name="Berlin A."/>
            <person name="Brown A."/>
            <person name="Chapman S.B."/>
            <person name="Chen Z."/>
            <person name="Dunbar C."/>
            <person name="Freedman E."/>
            <person name="Gearin G."/>
            <person name="Gellesch M."/>
            <person name="Goldberg J."/>
            <person name="Griggs A."/>
            <person name="Gujja S."/>
            <person name="Heiman D."/>
            <person name="Howarth C."/>
            <person name="Larson L."/>
            <person name="Lui A."/>
            <person name="MacDonald P.J.P."/>
            <person name="Mehta T."/>
            <person name="Montmayeur A."/>
            <person name="Murphy C."/>
            <person name="Neiman D."/>
            <person name="Pearson M."/>
            <person name="Priest M."/>
            <person name="Roberts A."/>
            <person name="Saif S."/>
            <person name="Shea T."/>
            <person name="Shenoy N."/>
            <person name="Sisk P."/>
            <person name="Stolte C."/>
            <person name="Sykes S."/>
            <person name="Yandava C."/>
            <person name="Wortman J."/>
            <person name="Nusbaum C."/>
            <person name="Birren B."/>
        </authorList>
    </citation>
    <scope>NUCLEOTIDE SEQUENCE</scope>
    <source>
        <strain evidence="2">ATCC 64411</strain>
    </source>
</reference>
<proteinExistence type="predicted"/>
<gene>
    <name evidence="2" type="ORF">MAPG_10482</name>
</gene>
<evidence type="ECO:0000313" key="3">
    <source>
        <dbReference type="EnsemblFungi" id="MAPG_10482T0"/>
    </source>
</evidence>
<reference evidence="2" key="1">
    <citation type="submission" date="2010-05" db="EMBL/GenBank/DDBJ databases">
        <title>The Genome Sequence of Magnaporthe poae strain ATCC 64411.</title>
        <authorList>
            <consortium name="The Broad Institute Genome Sequencing Platform"/>
            <consortium name="Broad Institute Genome Sequencing Center for Infectious Disease"/>
            <person name="Ma L.-J."/>
            <person name="Dead R."/>
            <person name="Young S."/>
            <person name="Zeng Q."/>
            <person name="Koehrsen M."/>
            <person name="Alvarado L."/>
            <person name="Berlin A."/>
            <person name="Chapman S.B."/>
            <person name="Chen Z."/>
            <person name="Freedman E."/>
            <person name="Gellesch M."/>
            <person name="Goldberg J."/>
            <person name="Griggs A."/>
            <person name="Gujja S."/>
            <person name="Heilman E.R."/>
            <person name="Heiman D."/>
            <person name="Hepburn T."/>
            <person name="Howarth C."/>
            <person name="Jen D."/>
            <person name="Larson L."/>
            <person name="Mehta T."/>
            <person name="Neiman D."/>
            <person name="Pearson M."/>
            <person name="Roberts A."/>
            <person name="Saif S."/>
            <person name="Shea T."/>
            <person name="Shenoy N."/>
            <person name="Sisk P."/>
            <person name="Stolte C."/>
            <person name="Sykes S."/>
            <person name="Walk T."/>
            <person name="White J."/>
            <person name="Yandava C."/>
            <person name="Haas B."/>
            <person name="Nusbaum C."/>
            <person name="Birren B."/>
        </authorList>
    </citation>
    <scope>NUCLEOTIDE SEQUENCE</scope>
    <source>
        <strain evidence="2">ATCC 64411</strain>
    </source>
</reference>
<dbReference type="VEuPathDB" id="FungiDB:MAPG_10482"/>
<evidence type="ECO:0000313" key="4">
    <source>
        <dbReference type="Proteomes" id="UP000011715"/>
    </source>
</evidence>
<dbReference type="AlphaFoldDB" id="A0A0C4ECQ0"/>
<feature type="compositionally biased region" description="Basic and acidic residues" evidence="1">
    <location>
        <begin position="30"/>
        <end position="39"/>
    </location>
</feature>
<reference evidence="3" key="4">
    <citation type="journal article" date="2015" name="G3 (Bethesda)">
        <title>Genome sequences of three phytopathogenic species of the Magnaporthaceae family of fungi.</title>
        <authorList>
            <person name="Okagaki L.H."/>
            <person name="Nunes C.C."/>
            <person name="Sailsbery J."/>
            <person name="Clay B."/>
            <person name="Brown D."/>
            <person name="John T."/>
            <person name="Oh Y."/>
            <person name="Young N."/>
            <person name="Fitzgerald M."/>
            <person name="Haas B.J."/>
            <person name="Zeng Q."/>
            <person name="Young S."/>
            <person name="Adiconis X."/>
            <person name="Fan L."/>
            <person name="Levin J.Z."/>
            <person name="Mitchell T.K."/>
            <person name="Okubara P.A."/>
            <person name="Farman M.L."/>
            <person name="Kohn L.M."/>
            <person name="Birren B."/>
            <person name="Ma L.-J."/>
            <person name="Dean R.A."/>
        </authorList>
    </citation>
    <scope>NUCLEOTIDE SEQUENCE</scope>
    <source>
        <strain evidence="3">ATCC 64411 / 73-15</strain>
    </source>
</reference>
<dbReference type="Proteomes" id="UP000011715">
    <property type="component" value="Unassembled WGS sequence"/>
</dbReference>
<evidence type="ECO:0000313" key="2">
    <source>
        <dbReference type="EMBL" id="KLU90630.1"/>
    </source>
</evidence>
<dbReference type="eggNOG" id="ENOG502QPMM">
    <property type="taxonomic scope" value="Eukaryota"/>
</dbReference>
<feature type="region of interest" description="Disordered" evidence="1">
    <location>
        <begin position="1"/>
        <end position="159"/>
    </location>
</feature>
<dbReference type="EnsemblFungi" id="MAPG_10482T0">
    <property type="protein sequence ID" value="MAPG_10482T0"/>
    <property type="gene ID" value="MAPG_10482"/>
</dbReference>
<reference evidence="4" key="2">
    <citation type="submission" date="2010-05" db="EMBL/GenBank/DDBJ databases">
        <title>The genome sequence of Magnaporthe poae strain ATCC 64411.</title>
        <authorList>
            <person name="Ma L.-J."/>
            <person name="Dead R."/>
            <person name="Young S."/>
            <person name="Zeng Q."/>
            <person name="Koehrsen M."/>
            <person name="Alvarado L."/>
            <person name="Berlin A."/>
            <person name="Chapman S.B."/>
            <person name="Chen Z."/>
            <person name="Freedman E."/>
            <person name="Gellesch M."/>
            <person name="Goldberg J."/>
            <person name="Griggs A."/>
            <person name="Gujja S."/>
            <person name="Heilman E.R."/>
            <person name="Heiman D."/>
            <person name="Hepburn T."/>
            <person name="Howarth C."/>
            <person name="Jen D."/>
            <person name="Larson L."/>
            <person name="Mehta T."/>
            <person name="Neiman D."/>
            <person name="Pearson M."/>
            <person name="Roberts A."/>
            <person name="Saif S."/>
            <person name="Shea T."/>
            <person name="Shenoy N."/>
            <person name="Sisk P."/>
            <person name="Stolte C."/>
            <person name="Sykes S."/>
            <person name="Walk T."/>
            <person name="White J."/>
            <person name="Yandava C."/>
            <person name="Haas B."/>
            <person name="Nusbaum C."/>
            <person name="Birren B."/>
        </authorList>
    </citation>
    <scope>NUCLEOTIDE SEQUENCE [LARGE SCALE GENOMIC DNA]</scope>
    <source>
        <strain evidence="4">ATCC 64411 / 73-15</strain>
    </source>
</reference>
<feature type="compositionally biased region" description="Basic and acidic residues" evidence="1">
    <location>
        <begin position="141"/>
        <end position="153"/>
    </location>
</feature>
<accession>A0A0C4ECQ0</accession>
<dbReference type="EMBL" id="ADBL01002344">
    <property type="status" value="NOT_ANNOTATED_CDS"/>
    <property type="molecule type" value="Genomic_DNA"/>
</dbReference>
<organism evidence="3 4">
    <name type="scientific">Magnaporthiopsis poae (strain ATCC 64411 / 73-15)</name>
    <name type="common">Kentucky bluegrass fungus</name>
    <name type="synonym">Magnaporthe poae</name>
    <dbReference type="NCBI Taxonomy" id="644358"/>
    <lineage>
        <taxon>Eukaryota</taxon>
        <taxon>Fungi</taxon>
        <taxon>Dikarya</taxon>
        <taxon>Ascomycota</taxon>
        <taxon>Pezizomycotina</taxon>
        <taxon>Sordariomycetes</taxon>
        <taxon>Sordariomycetidae</taxon>
        <taxon>Magnaporthales</taxon>
        <taxon>Magnaporthaceae</taxon>
        <taxon>Magnaporthiopsis</taxon>
    </lineage>
</organism>
<protein>
    <submittedName>
        <fullName evidence="2 3">Uncharacterized protein</fullName>
    </submittedName>
</protein>
<feature type="compositionally biased region" description="Gly residues" evidence="1">
    <location>
        <begin position="109"/>
        <end position="124"/>
    </location>
</feature>
<dbReference type="EMBL" id="GL876975">
    <property type="protein sequence ID" value="KLU90630.1"/>
    <property type="molecule type" value="Genomic_DNA"/>
</dbReference>
<evidence type="ECO:0000256" key="1">
    <source>
        <dbReference type="SAM" id="MobiDB-lite"/>
    </source>
</evidence>
<name>A0A0C4ECQ0_MAGP6</name>
<sequence>MSSSTNPHGISRDPSPATGTATPARREKKRVGFHDRDRPPSIVVDDGNVQQPLMASAGGTDPFTTPGPSPPSEQQQQARQQVGAPDASELRRALSQLVTQPDGTTATTVGGGSGGLGITTGTGTGVRTPLQPPRPALSAQHELRRARVSDRPRTWPSRT</sequence>
<reference evidence="3" key="5">
    <citation type="submission" date="2015-06" db="UniProtKB">
        <authorList>
            <consortium name="EnsemblFungi"/>
        </authorList>
    </citation>
    <scope>IDENTIFICATION</scope>
    <source>
        <strain evidence="3">ATCC 64411</strain>
    </source>
</reference>
<keyword evidence="4" id="KW-1185">Reference proteome</keyword>